<proteinExistence type="predicted"/>
<dbReference type="Proteomes" id="UP000479710">
    <property type="component" value="Unassembled WGS sequence"/>
</dbReference>
<protein>
    <submittedName>
        <fullName evidence="2">Uncharacterized protein</fullName>
    </submittedName>
</protein>
<reference evidence="2 3" key="1">
    <citation type="submission" date="2019-11" db="EMBL/GenBank/DDBJ databases">
        <title>Whole genome sequence of Oryza granulata.</title>
        <authorList>
            <person name="Li W."/>
        </authorList>
    </citation>
    <scope>NUCLEOTIDE SEQUENCE [LARGE SCALE GENOMIC DNA]</scope>
    <source>
        <strain evidence="3">cv. Menghai</strain>
        <tissue evidence="2">Leaf</tissue>
    </source>
</reference>
<keyword evidence="3" id="KW-1185">Reference proteome</keyword>
<sequence length="259" mass="27066">MAGDAGDGGEGETQALDGGTPPLGSPVSDDGDATPTEGEEDGVLYGETQVLDDVETQMVDDGLGEEEEEEEGVAVDWGETQLVEDSEEGRGGDVDEQDDTQLVEDSEEDGGGACEQVKHAAAGSDNNAGDLARTQLVEGHTEGEDGGNNGAGDGLETQFVEECPEDERVNNSSDEDVGEWGKTQLVEDSHEEKGDDGDDELSVDTQVLSDDEGLSNDEREVKFGTEGSNVKVNGVLENHVDAKILVDSDASTDEEGDIG</sequence>
<feature type="compositionally biased region" description="Acidic residues" evidence="1">
    <location>
        <begin position="62"/>
        <end position="73"/>
    </location>
</feature>
<dbReference type="OrthoDB" id="342264at2759"/>
<feature type="compositionally biased region" description="Acidic residues" evidence="1">
    <location>
        <begin position="94"/>
        <end position="110"/>
    </location>
</feature>
<accession>A0A6G1ELC5</accession>
<dbReference type="EMBL" id="SPHZ02000003">
    <property type="protein sequence ID" value="KAF0925640.1"/>
    <property type="molecule type" value="Genomic_DNA"/>
</dbReference>
<comment type="caution">
    <text evidence="2">The sequence shown here is derived from an EMBL/GenBank/DDBJ whole genome shotgun (WGS) entry which is preliminary data.</text>
</comment>
<evidence type="ECO:0000313" key="2">
    <source>
        <dbReference type="EMBL" id="KAF0925640.1"/>
    </source>
</evidence>
<gene>
    <name evidence="2" type="ORF">E2562_017215</name>
</gene>
<evidence type="ECO:0000256" key="1">
    <source>
        <dbReference type="SAM" id="MobiDB-lite"/>
    </source>
</evidence>
<evidence type="ECO:0000313" key="3">
    <source>
        <dbReference type="Proteomes" id="UP000479710"/>
    </source>
</evidence>
<organism evidence="2 3">
    <name type="scientific">Oryza meyeriana var. granulata</name>
    <dbReference type="NCBI Taxonomy" id="110450"/>
    <lineage>
        <taxon>Eukaryota</taxon>
        <taxon>Viridiplantae</taxon>
        <taxon>Streptophyta</taxon>
        <taxon>Embryophyta</taxon>
        <taxon>Tracheophyta</taxon>
        <taxon>Spermatophyta</taxon>
        <taxon>Magnoliopsida</taxon>
        <taxon>Liliopsida</taxon>
        <taxon>Poales</taxon>
        <taxon>Poaceae</taxon>
        <taxon>BOP clade</taxon>
        <taxon>Oryzoideae</taxon>
        <taxon>Oryzeae</taxon>
        <taxon>Oryzinae</taxon>
        <taxon>Oryza</taxon>
        <taxon>Oryza meyeriana</taxon>
    </lineage>
</organism>
<dbReference type="AlphaFoldDB" id="A0A6G1ELC5"/>
<name>A0A6G1ELC5_9ORYZ</name>
<feature type="region of interest" description="Disordered" evidence="1">
    <location>
        <begin position="1"/>
        <end position="225"/>
    </location>
</feature>
<feature type="compositionally biased region" description="Acidic residues" evidence="1">
    <location>
        <begin position="29"/>
        <end position="42"/>
    </location>
</feature>